<evidence type="ECO:0000313" key="1">
    <source>
        <dbReference type="EMBL" id="UXE60099.1"/>
    </source>
</evidence>
<dbReference type="KEGG" id="wna:KA717_31250"/>
<dbReference type="EMBL" id="CP073041">
    <property type="protein sequence ID" value="UXE60099.1"/>
    <property type="molecule type" value="Genomic_DNA"/>
</dbReference>
<protein>
    <submittedName>
        <fullName evidence="1">PqqD family protein</fullName>
    </submittedName>
</protein>
<dbReference type="InterPro" id="IPR008792">
    <property type="entry name" value="PQQD"/>
</dbReference>
<dbReference type="Pfam" id="PF05402">
    <property type="entry name" value="PqqD"/>
    <property type="match status" value="1"/>
</dbReference>
<dbReference type="AlphaFoldDB" id="A0A977PV03"/>
<sequence length="120" mass="13447">MKFKINTPNIVHELIDGEVIIVNLKQGDYYSLLNTSAEIWTEIEREQSSAQIVAQLIQNYHEEPEIIAQGVQRFIDQLIEEGIITELAEDTPENEIVSHGFVNNGIDKPPGSSPNCVESV</sequence>
<gene>
    <name evidence="1" type="ORF">KA717_31250</name>
</gene>
<dbReference type="InterPro" id="IPR041881">
    <property type="entry name" value="PqqD_sf"/>
</dbReference>
<dbReference type="Proteomes" id="UP001065613">
    <property type="component" value="Chromosome"/>
</dbReference>
<proteinExistence type="predicted"/>
<accession>A0A977PV03</accession>
<dbReference type="Gene3D" id="1.10.10.1150">
    <property type="entry name" value="Coenzyme PQQ synthesis protein D (PqqD)"/>
    <property type="match status" value="1"/>
</dbReference>
<organism evidence="1">
    <name type="scientific">Woronichinia naegeliana WA131</name>
    <dbReference type="NCBI Taxonomy" id="2824559"/>
    <lineage>
        <taxon>Bacteria</taxon>
        <taxon>Bacillati</taxon>
        <taxon>Cyanobacteriota</taxon>
        <taxon>Cyanophyceae</taxon>
        <taxon>Synechococcales</taxon>
        <taxon>Coelosphaeriaceae</taxon>
        <taxon>Woronichinia</taxon>
    </lineage>
</organism>
<name>A0A977PV03_9CYAN</name>
<reference evidence="1" key="1">
    <citation type="submission" date="2021-04" db="EMBL/GenBank/DDBJ databases">
        <title>Genome sequence of Woronichinia naegeliana from Washington state freshwater lake bloom.</title>
        <authorList>
            <person name="Dreher T.W."/>
        </authorList>
    </citation>
    <scope>NUCLEOTIDE SEQUENCE</scope>
    <source>
        <strain evidence="1">WA131</strain>
    </source>
</reference>